<evidence type="ECO:0000256" key="10">
    <source>
        <dbReference type="ARBA" id="ARBA00022840"/>
    </source>
</evidence>
<dbReference type="Proteomes" id="UP001165561">
    <property type="component" value="Unassembled WGS sequence"/>
</dbReference>
<name>A0ABT5U1Q7_9MICO</name>
<feature type="region of interest" description="Disordered" evidence="15">
    <location>
        <begin position="120"/>
        <end position="154"/>
    </location>
</feature>
<comment type="pathway">
    <text evidence="1">Glycan biosynthesis; glycogen biosynthesis.</text>
</comment>
<accession>A0ABT5U1Q7</accession>
<evidence type="ECO:0000256" key="4">
    <source>
        <dbReference type="ARBA" id="ARBA00011962"/>
    </source>
</evidence>
<dbReference type="Gene3D" id="3.90.1200.10">
    <property type="match status" value="1"/>
</dbReference>
<evidence type="ECO:0000256" key="7">
    <source>
        <dbReference type="ARBA" id="ARBA00022679"/>
    </source>
</evidence>
<evidence type="ECO:0000256" key="8">
    <source>
        <dbReference type="ARBA" id="ARBA00022741"/>
    </source>
</evidence>
<dbReference type="EMBL" id="JARACI010001203">
    <property type="protein sequence ID" value="MDD9208263.1"/>
    <property type="molecule type" value="Genomic_DNA"/>
</dbReference>
<evidence type="ECO:0000256" key="12">
    <source>
        <dbReference type="ARBA" id="ARBA00023277"/>
    </source>
</evidence>
<evidence type="ECO:0000256" key="11">
    <source>
        <dbReference type="ARBA" id="ARBA00023056"/>
    </source>
</evidence>
<dbReference type="Pfam" id="PF18085">
    <property type="entry name" value="Mak_N_cap"/>
    <property type="match status" value="1"/>
</dbReference>
<keyword evidence="6" id="KW-0321">Glycogen metabolism</keyword>
<sequence>MTTVTPSFEEFLPEWVARQRWYAGKGSTPQLERLGGLRYEDPDGEVGIETWFLRDTSGPAPVVYQVPLTYRGSPLQGLEKALVARTEHAELGARWVYDGCHDPVGARALLGTVLDERTVTSDGGAGTGRAVGHRAQGGGAMSPVPQPRSSRVLGGEQSNTSIVFESDDPDPAVICKVFRVLHAGENPDVVVQQALAAAGCTLVPAPVGHLAGEWPDADGTPVSGHLAFAQEFLPGVEDAWRVALRAAAAGQDFSSRAHALGAATAEIHQILARTLPVRAADAAAHEELLESWSARARTAQEEVPQLAGHGERIHEVLTAGARAPWPQLQRVHGDYHLGQVLDVPGRGWVILDFEGEPMRPLAERSEPDLALRDVAGMLRSFDYAASSAAQEASTSAAAWARDAREAFLSGYAETSGRHPREDAALLAALELDKALYEAVYEVRNRPDWLPIPLQGVLRALGD</sequence>
<comment type="similarity">
    <text evidence="2">Belongs to the aminoglycoside phosphotransferase family.</text>
</comment>
<reference evidence="18" key="1">
    <citation type="submission" date="2023-02" db="EMBL/GenBank/DDBJ databases">
        <title>Georgenia sp.10Sc9-8, isolated from a soil sample collected from the Taklamakan desert.</title>
        <authorList>
            <person name="Liu S."/>
        </authorList>
    </citation>
    <scope>NUCLEOTIDE SEQUENCE</scope>
    <source>
        <strain evidence="18">10Sc9-8</strain>
    </source>
</reference>
<organism evidence="18 19">
    <name type="scientific">Georgenia halotolerans</name>
    <dbReference type="NCBI Taxonomy" id="3028317"/>
    <lineage>
        <taxon>Bacteria</taxon>
        <taxon>Bacillati</taxon>
        <taxon>Actinomycetota</taxon>
        <taxon>Actinomycetes</taxon>
        <taxon>Micrococcales</taxon>
        <taxon>Bogoriellaceae</taxon>
        <taxon>Georgenia</taxon>
    </lineage>
</organism>
<evidence type="ECO:0000259" key="16">
    <source>
        <dbReference type="Pfam" id="PF01636"/>
    </source>
</evidence>
<keyword evidence="10" id="KW-0067">ATP-binding</keyword>
<evidence type="ECO:0000259" key="17">
    <source>
        <dbReference type="Pfam" id="PF18085"/>
    </source>
</evidence>
<dbReference type="EC" id="2.7.1.175" evidence="4"/>
<evidence type="ECO:0000256" key="15">
    <source>
        <dbReference type="SAM" id="MobiDB-lite"/>
    </source>
</evidence>
<comment type="caution">
    <text evidence="18">The sequence shown here is derived from an EMBL/GenBank/DDBJ whole genome shotgun (WGS) entry which is preliminary data.</text>
</comment>
<feature type="domain" description="Maltokinase N-terminal cap" evidence="17">
    <location>
        <begin position="15"/>
        <end position="102"/>
    </location>
</feature>
<proteinExistence type="inferred from homology"/>
<feature type="domain" description="Aminoglycoside phosphotransferase" evidence="16">
    <location>
        <begin position="153"/>
        <end position="402"/>
    </location>
</feature>
<evidence type="ECO:0000256" key="14">
    <source>
        <dbReference type="ARBA" id="ARBA00049067"/>
    </source>
</evidence>
<keyword evidence="7" id="KW-0808">Transferase</keyword>
<evidence type="ECO:0000256" key="1">
    <source>
        <dbReference type="ARBA" id="ARBA00004964"/>
    </source>
</evidence>
<keyword evidence="12" id="KW-0119">Carbohydrate metabolism</keyword>
<dbReference type="InterPro" id="IPR011009">
    <property type="entry name" value="Kinase-like_dom_sf"/>
</dbReference>
<keyword evidence="11" id="KW-0320">Glycogen biosynthesis</keyword>
<evidence type="ECO:0000256" key="6">
    <source>
        <dbReference type="ARBA" id="ARBA00022600"/>
    </source>
</evidence>
<feature type="compositionally biased region" description="Gly residues" evidence="15">
    <location>
        <begin position="123"/>
        <end position="140"/>
    </location>
</feature>
<evidence type="ECO:0000256" key="2">
    <source>
        <dbReference type="ARBA" id="ARBA00006219"/>
    </source>
</evidence>
<comment type="catalytic activity">
    <reaction evidence="14">
        <text>D-maltose + ATP = alpha-maltose 1-phosphate + ADP + H(+)</text>
        <dbReference type="Rhea" id="RHEA:31915"/>
        <dbReference type="ChEBI" id="CHEBI:15378"/>
        <dbReference type="ChEBI" id="CHEBI:17306"/>
        <dbReference type="ChEBI" id="CHEBI:30616"/>
        <dbReference type="ChEBI" id="CHEBI:63576"/>
        <dbReference type="ChEBI" id="CHEBI:456216"/>
        <dbReference type="EC" id="2.7.1.175"/>
    </reaction>
</comment>
<keyword evidence="8" id="KW-0547">Nucleotide-binding</keyword>
<evidence type="ECO:0000313" key="19">
    <source>
        <dbReference type="Proteomes" id="UP001165561"/>
    </source>
</evidence>
<evidence type="ECO:0000256" key="3">
    <source>
        <dbReference type="ARBA" id="ARBA00011245"/>
    </source>
</evidence>
<dbReference type="Pfam" id="PF01636">
    <property type="entry name" value="APH"/>
    <property type="match status" value="1"/>
</dbReference>
<keyword evidence="9" id="KW-0418">Kinase</keyword>
<evidence type="ECO:0000256" key="9">
    <source>
        <dbReference type="ARBA" id="ARBA00022777"/>
    </source>
</evidence>
<keyword evidence="19" id="KW-1185">Reference proteome</keyword>
<dbReference type="InterPro" id="IPR002575">
    <property type="entry name" value="Aminoglycoside_PTrfase"/>
</dbReference>
<comment type="subunit">
    <text evidence="3">Monomer.</text>
</comment>
<evidence type="ECO:0000256" key="5">
    <source>
        <dbReference type="ARBA" id="ARBA00013882"/>
    </source>
</evidence>
<protein>
    <recommendedName>
        <fullName evidence="5">Maltokinase</fullName>
        <ecNumber evidence="4">2.7.1.175</ecNumber>
    </recommendedName>
    <alternativeName>
        <fullName evidence="13">Maltose-1-phosphate synthase</fullName>
    </alternativeName>
</protein>
<evidence type="ECO:0000313" key="18">
    <source>
        <dbReference type="EMBL" id="MDD9208263.1"/>
    </source>
</evidence>
<dbReference type="SUPFAM" id="SSF56112">
    <property type="entry name" value="Protein kinase-like (PK-like)"/>
    <property type="match status" value="1"/>
</dbReference>
<gene>
    <name evidence="18" type="ORF">PU560_17605</name>
</gene>
<dbReference type="InterPro" id="IPR040999">
    <property type="entry name" value="Mak_N_cap"/>
</dbReference>
<evidence type="ECO:0000256" key="13">
    <source>
        <dbReference type="ARBA" id="ARBA00031251"/>
    </source>
</evidence>